<reference evidence="1 2" key="1">
    <citation type="journal article" date="2021" name="Hortic Res">
        <title>Chromosome-scale assembly of the Dendrobium chrysotoxum genome enhances the understanding of orchid evolution.</title>
        <authorList>
            <person name="Zhang Y."/>
            <person name="Zhang G.Q."/>
            <person name="Zhang D."/>
            <person name="Liu X.D."/>
            <person name="Xu X.Y."/>
            <person name="Sun W.H."/>
            <person name="Yu X."/>
            <person name="Zhu X."/>
            <person name="Wang Z.W."/>
            <person name="Zhao X."/>
            <person name="Zhong W.Y."/>
            <person name="Chen H."/>
            <person name="Yin W.L."/>
            <person name="Huang T."/>
            <person name="Niu S.C."/>
            <person name="Liu Z.J."/>
        </authorList>
    </citation>
    <scope>NUCLEOTIDE SEQUENCE [LARGE SCALE GENOMIC DNA]</scope>
    <source>
        <strain evidence="1">Lindl</strain>
    </source>
</reference>
<evidence type="ECO:0000313" key="2">
    <source>
        <dbReference type="Proteomes" id="UP000775213"/>
    </source>
</evidence>
<protein>
    <recommendedName>
        <fullName evidence="3">HNH endonuclease</fullName>
    </recommendedName>
</protein>
<dbReference type="AlphaFoldDB" id="A0AAV7GLZ9"/>
<dbReference type="PANTHER" id="PTHR33702:SF25">
    <property type="entry name" value="OS05G0575200 PROTEIN"/>
    <property type="match status" value="1"/>
</dbReference>
<dbReference type="Proteomes" id="UP000775213">
    <property type="component" value="Unassembled WGS sequence"/>
</dbReference>
<keyword evidence="2" id="KW-1185">Reference proteome</keyword>
<evidence type="ECO:0000313" key="1">
    <source>
        <dbReference type="EMBL" id="KAH0456514.1"/>
    </source>
</evidence>
<name>A0AAV7GLZ9_DENCH</name>
<dbReference type="PANTHER" id="PTHR33702">
    <property type="entry name" value="BNAA09G40010D PROTEIN"/>
    <property type="match status" value="1"/>
</dbReference>
<organism evidence="1 2">
    <name type="scientific">Dendrobium chrysotoxum</name>
    <name type="common">Orchid</name>
    <dbReference type="NCBI Taxonomy" id="161865"/>
    <lineage>
        <taxon>Eukaryota</taxon>
        <taxon>Viridiplantae</taxon>
        <taxon>Streptophyta</taxon>
        <taxon>Embryophyta</taxon>
        <taxon>Tracheophyta</taxon>
        <taxon>Spermatophyta</taxon>
        <taxon>Magnoliopsida</taxon>
        <taxon>Liliopsida</taxon>
        <taxon>Asparagales</taxon>
        <taxon>Orchidaceae</taxon>
        <taxon>Epidendroideae</taxon>
        <taxon>Malaxideae</taxon>
        <taxon>Dendrobiinae</taxon>
        <taxon>Dendrobium</taxon>
    </lineage>
</organism>
<gene>
    <name evidence="1" type="ORF">IEQ34_014421</name>
</gene>
<comment type="caution">
    <text evidence="1">The sequence shown here is derived from an EMBL/GenBank/DDBJ whole genome shotgun (WGS) entry which is preliminary data.</text>
</comment>
<dbReference type="EMBL" id="JAGFBR010000013">
    <property type="protein sequence ID" value="KAH0456514.1"/>
    <property type="molecule type" value="Genomic_DNA"/>
</dbReference>
<accession>A0AAV7GLZ9</accession>
<sequence length="392" mass="44153">MEAIKSLKSYWRRRAYQRLEDVPASKKLAVVRLGAGQKSWRRSWKAVVVRPALRLKRLIVLVSPGKLLARLRDAYMNGMLMLAGGAGAAARKNGEGGAVWDRRIPRARHGSLRGGDFEKRVMIHLYNSAEQRSAPMEAIKSLKSYWRRRAYQRLEDVPATKKTAVVRLGNGGKRWRRSRKTVVVRQAMWLKKLSVPKSPGKVMARLRDAYMNAMLVLAGGGGGGAVWDRRIPRARQASLRSGDFEKGVMIHLYNSASKSLQSCWRRRTYQRLDRSPAPRKEMDVDHVVTLGDDGGKRWRRWCKAVVVARPVIRLNKLTVIKTPGRVMARVRDAYMNAMLMLAGEGGAAAKKDGVGGAVWDRRIPRARQGSLKGGNFEKKVLIHLYNSVIDAR</sequence>
<evidence type="ECO:0008006" key="3">
    <source>
        <dbReference type="Google" id="ProtNLM"/>
    </source>
</evidence>
<proteinExistence type="predicted"/>